<feature type="repeat" description="ANK" evidence="7">
    <location>
        <begin position="129"/>
        <end position="161"/>
    </location>
</feature>
<name>A0A818S3U2_9BILA</name>
<feature type="region of interest" description="Disordered" evidence="9">
    <location>
        <begin position="60"/>
        <end position="96"/>
    </location>
</feature>
<feature type="transmembrane region" description="Helical" evidence="8">
    <location>
        <begin position="356"/>
        <end position="374"/>
    </location>
</feature>
<protein>
    <recommendedName>
        <fullName evidence="8">Palmitoyltransferase</fullName>
        <ecNumber evidence="8">2.3.1.225</ecNumber>
    </recommendedName>
</protein>
<sequence>MDNNQIRPQFSPKDQAAMLAHLQQVNPQMFARLQAMNPEIMETGGEHLFAAAAAAAAANAGKHGHSHNHSSSCGHAHTPAHFSQPVPEPPPKPSPAEMSIVQAIQYNELDRAKEIIESGQTDVNTPDEEGCYLLHWAAINNHVEIIRYLISKGAAVDIKGGDLQSTPLHWACRQGCIEAFFILVDNGASLHSTDVNLVQPIHLAAQYGQIKILSYLLGSGIDVDCYDGRSFTPLIYSCLGPPQNYTPIANATHVCCTQFLLTFGANINYQEPTRQYTPIHFAINNRNPISFHVLLKSPQINLNLKNNDNFDVLTFARIRQNLEAVETLEDRLQSAKANVKPKFIQRFVTNEFIRKWLTRFYMFSCMTLIGLSANSTEYSYLIRILFPIILIFMFAHIFNYFVFDDHTKDNLAFAYVLSSTLLMYGTYMAYLQENSWTLRHICYHFVTLYGLYAFHCINKYTPGFLKQQSMNIDGNNLTREKICTTFARDPRWTLDHFCVTCLIRRPLRSKHCPVDGTCVSKFDHHCTWLDACIGGRNYFYFIRLLTCATMGLIFWMSEAISHISGYHQNNTFGEIFTMIFDPWFNYILLLNSFNSIWVTLMTSFHLYNSIYLGVTLNERLTGFRYGYFRDENTGKFVNPFRNQLLKNFLETFGFFQLMPLFRYTRTDWSQIYDINQITGRKLN</sequence>
<dbReference type="Pfam" id="PF00023">
    <property type="entry name" value="Ank"/>
    <property type="match status" value="1"/>
</dbReference>
<comment type="subcellular location">
    <subcellularLocation>
        <location evidence="1">Membrane</location>
        <topology evidence="1">Multi-pass membrane protein</topology>
    </subcellularLocation>
</comment>
<feature type="repeat" description="ANK" evidence="7">
    <location>
        <begin position="163"/>
        <end position="195"/>
    </location>
</feature>
<dbReference type="PANTHER" id="PTHR24161:SF85">
    <property type="entry name" value="PALMITOYLTRANSFERASE HIP14"/>
    <property type="match status" value="1"/>
</dbReference>
<evidence type="ECO:0000256" key="1">
    <source>
        <dbReference type="ARBA" id="ARBA00004141"/>
    </source>
</evidence>
<dbReference type="PANTHER" id="PTHR24161">
    <property type="entry name" value="ANK_REP_REGION DOMAIN-CONTAINING PROTEIN-RELATED"/>
    <property type="match status" value="1"/>
</dbReference>
<dbReference type="PROSITE" id="PS50297">
    <property type="entry name" value="ANK_REP_REGION"/>
    <property type="match status" value="3"/>
</dbReference>
<evidence type="ECO:0000256" key="6">
    <source>
        <dbReference type="ARBA" id="ARBA00023136"/>
    </source>
</evidence>
<dbReference type="GO" id="GO:0016020">
    <property type="term" value="C:membrane"/>
    <property type="evidence" value="ECO:0007669"/>
    <property type="project" value="UniProtKB-SubCell"/>
</dbReference>
<keyword evidence="8" id="KW-0012">Acyltransferase</keyword>
<keyword evidence="5 7" id="KW-0040">ANK repeat</keyword>
<feature type="transmembrane region" description="Helical" evidence="8">
    <location>
        <begin position="410"/>
        <end position="430"/>
    </location>
</feature>
<keyword evidence="6 8" id="KW-0472">Membrane</keyword>
<evidence type="ECO:0000256" key="3">
    <source>
        <dbReference type="ARBA" id="ARBA00022737"/>
    </source>
</evidence>
<feature type="domain" description="Palmitoyltransferase DHHC" evidence="10">
    <location>
        <begin position="495"/>
        <end position="620"/>
    </location>
</feature>
<dbReference type="Pfam" id="PF12796">
    <property type="entry name" value="Ank_2"/>
    <property type="match status" value="1"/>
</dbReference>
<reference evidence="12" key="1">
    <citation type="submission" date="2021-02" db="EMBL/GenBank/DDBJ databases">
        <authorList>
            <person name="Nowell W R."/>
        </authorList>
    </citation>
    <scope>NUCLEOTIDE SEQUENCE</scope>
</reference>
<evidence type="ECO:0000256" key="7">
    <source>
        <dbReference type="PROSITE-ProRule" id="PRU00023"/>
    </source>
</evidence>
<evidence type="ECO:0000313" key="12">
    <source>
        <dbReference type="EMBL" id="CAF3666210.1"/>
    </source>
</evidence>
<evidence type="ECO:0000256" key="4">
    <source>
        <dbReference type="ARBA" id="ARBA00022989"/>
    </source>
</evidence>
<dbReference type="EMBL" id="CAJNOG010001605">
    <property type="protein sequence ID" value="CAF1457853.1"/>
    <property type="molecule type" value="Genomic_DNA"/>
</dbReference>
<evidence type="ECO:0000256" key="8">
    <source>
        <dbReference type="RuleBase" id="RU079119"/>
    </source>
</evidence>
<feature type="transmembrane region" description="Helical" evidence="8">
    <location>
        <begin position="583"/>
        <end position="607"/>
    </location>
</feature>
<comment type="caution">
    <text evidence="12">The sequence shown here is derived from an EMBL/GenBank/DDBJ whole genome shotgun (WGS) entry which is preliminary data.</text>
</comment>
<dbReference type="InterPro" id="IPR002110">
    <property type="entry name" value="Ankyrin_rpt"/>
</dbReference>
<evidence type="ECO:0000256" key="9">
    <source>
        <dbReference type="SAM" id="MobiDB-lite"/>
    </source>
</evidence>
<dbReference type="Gene3D" id="1.25.40.20">
    <property type="entry name" value="Ankyrin repeat-containing domain"/>
    <property type="match status" value="1"/>
</dbReference>
<dbReference type="SUPFAM" id="SSF48403">
    <property type="entry name" value="Ankyrin repeat"/>
    <property type="match status" value="1"/>
</dbReference>
<organism evidence="12 13">
    <name type="scientific">Adineta steineri</name>
    <dbReference type="NCBI Taxonomy" id="433720"/>
    <lineage>
        <taxon>Eukaryota</taxon>
        <taxon>Metazoa</taxon>
        <taxon>Spiralia</taxon>
        <taxon>Gnathifera</taxon>
        <taxon>Rotifera</taxon>
        <taxon>Eurotatoria</taxon>
        <taxon>Bdelloidea</taxon>
        <taxon>Adinetida</taxon>
        <taxon>Adinetidae</taxon>
        <taxon>Adineta</taxon>
    </lineage>
</organism>
<dbReference type="Pfam" id="PF01529">
    <property type="entry name" value="DHHC"/>
    <property type="match status" value="1"/>
</dbReference>
<dbReference type="InterPro" id="IPR036770">
    <property type="entry name" value="Ankyrin_rpt-contain_sf"/>
</dbReference>
<evidence type="ECO:0000313" key="13">
    <source>
        <dbReference type="Proteomes" id="UP000663844"/>
    </source>
</evidence>
<evidence type="ECO:0000313" key="11">
    <source>
        <dbReference type="EMBL" id="CAF1457853.1"/>
    </source>
</evidence>
<keyword evidence="3" id="KW-0677">Repeat</keyword>
<dbReference type="Proteomes" id="UP000663844">
    <property type="component" value="Unassembled WGS sequence"/>
</dbReference>
<accession>A0A818S3U2</accession>
<evidence type="ECO:0000259" key="10">
    <source>
        <dbReference type="Pfam" id="PF01529"/>
    </source>
</evidence>
<evidence type="ECO:0000256" key="5">
    <source>
        <dbReference type="ARBA" id="ARBA00023043"/>
    </source>
</evidence>
<comment type="domain">
    <text evidence="8">The DHHC domain is required for palmitoyltransferase activity.</text>
</comment>
<dbReference type="PROSITE" id="PS50216">
    <property type="entry name" value="DHHC"/>
    <property type="match status" value="1"/>
</dbReference>
<dbReference type="EC" id="2.3.1.225" evidence="8"/>
<feature type="transmembrane region" description="Helical" evidence="8">
    <location>
        <begin position="380"/>
        <end position="403"/>
    </location>
</feature>
<evidence type="ECO:0000256" key="2">
    <source>
        <dbReference type="ARBA" id="ARBA00022692"/>
    </source>
</evidence>
<dbReference type="PROSITE" id="PS50088">
    <property type="entry name" value="ANK_REPEAT"/>
    <property type="match status" value="3"/>
</dbReference>
<dbReference type="SMART" id="SM00248">
    <property type="entry name" value="ANK"/>
    <property type="match status" value="5"/>
</dbReference>
<dbReference type="AlphaFoldDB" id="A0A818S3U2"/>
<dbReference type="InterPro" id="IPR001594">
    <property type="entry name" value="Palmitoyltrfase_DHHC"/>
</dbReference>
<keyword evidence="8" id="KW-0808">Transferase</keyword>
<feature type="repeat" description="ANK" evidence="7">
    <location>
        <begin position="196"/>
        <end position="228"/>
    </location>
</feature>
<keyword evidence="2 8" id="KW-0812">Transmembrane</keyword>
<feature type="transmembrane region" description="Helical" evidence="8">
    <location>
        <begin position="540"/>
        <end position="563"/>
    </location>
</feature>
<dbReference type="Proteomes" id="UP000663845">
    <property type="component" value="Unassembled WGS sequence"/>
</dbReference>
<gene>
    <name evidence="11" type="ORF">JYZ213_LOCUS41074</name>
    <name evidence="12" type="ORF">OXD698_LOCUS9925</name>
</gene>
<comment type="catalytic activity">
    <reaction evidence="8">
        <text>L-cysteinyl-[protein] + hexadecanoyl-CoA = S-hexadecanoyl-L-cysteinyl-[protein] + CoA</text>
        <dbReference type="Rhea" id="RHEA:36683"/>
        <dbReference type="Rhea" id="RHEA-COMP:10131"/>
        <dbReference type="Rhea" id="RHEA-COMP:11032"/>
        <dbReference type="ChEBI" id="CHEBI:29950"/>
        <dbReference type="ChEBI" id="CHEBI:57287"/>
        <dbReference type="ChEBI" id="CHEBI:57379"/>
        <dbReference type="ChEBI" id="CHEBI:74151"/>
        <dbReference type="EC" id="2.3.1.225"/>
    </reaction>
</comment>
<keyword evidence="4 8" id="KW-1133">Transmembrane helix</keyword>
<dbReference type="EMBL" id="CAJOAZ010000514">
    <property type="protein sequence ID" value="CAF3666210.1"/>
    <property type="molecule type" value="Genomic_DNA"/>
</dbReference>
<comment type="similarity">
    <text evidence="8">Belongs to the DHHC palmitoyltransferase family.</text>
</comment>
<proteinExistence type="inferred from homology"/>
<dbReference type="GO" id="GO:0019706">
    <property type="term" value="F:protein-cysteine S-palmitoyltransferase activity"/>
    <property type="evidence" value="ECO:0007669"/>
    <property type="project" value="UniProtKB-EC"/>
</dbReference>